<dbReference type="OrthoDB" id="9780160at2"/>
<evidence type="ECO:0000313" key="15">
    <source>
        <dbReference type="Proteomes" id="UP000266177"/>
    </source>
</evidence>
<evidence type="ECO:0000256" key="8">
    <source>
        <dbReference type="ARBA" id="ARBA00022692"/>
    </source>
</evidence>
<dbReference type="InterPro" id="IPR050222">
    <property type="entry name" value="MATE_MdtK"/>
</dbReference>
<dbReference type="NCBIfam" id="TIGR00797">
    <property type="entry name" value="matE"/>
    <property type="match status" value="1"/>
</dbReference>
<comment type="similarity">
    <text evidence="3">Belongs to the multi antimicrobial extrusion (MATE) (TC 2.A.66.1) family.</text>
</comment>
<feature type="transmembrane region" description="Helical" evidence="13">
    <location>
        <begin position="244"/>
        <end position="266"/>
    </location>
</feature>
<evidence type="ECO:0000256" key="9">
    <source>
        <dbReference type="ARBA" id="ARBA00022989"/>
    </source>
</evidence>
<keyword evidence="6" id="KW-0050">Antiport</keyword>
<keyword evidence="9 13" id="KW-1133">Transmembrane helix</keyword>
<feature type="transmembrane region" description="Helical" evidence="13">
    <location>
        <begin position="12"/>
        <end position="34"/>
    </location>
</feature>
<dbReference type="InterPro" id="IPR048279">
    <property type="entry name" value="MdtK-like"/>
</dbReference>
<dbReference type="InterPro" id="IPR002528">
    <property type="entry name" value="MATE_fam"/>
</dbReference>
<evidence type="ECO:0000256" key="11">
    <source>
        <dbReference type="ARBA" id="ARBA00023136"/>
    </source>
</evidence>
<evidence type="ECO:0000313" key="14">
    <source>
        <dbReference type="EMBL" id="RJG22093.1"/>
    </source>
</evidence>
<evidence type="ECO:0000256" key="5">
    <source>
        <dbReference type="ARBA" id="ARBA00022448"/>
    </source>
</evidence>
<dbReference type="RefSeq" id="WP_119794986.1">
    <property type="nucleotide sequence ID" value="NZ_QYZD01000018.1"/>
</dbReference>
<sequence>MKQTFTQQQKIVQLLHILLPIFVTQVAMQLMSFFDTVMSGKYSATHLAGVAIGGSIWAPVYTGISGIFLAVTPIIAHHMGAGRKGEVAPSVTQAAYLSVIVGAVVILVGSFVLEPVLSAMSLETEVHRVAKEYLIALGFGVIPAFLYTVFRASIDGLGQTRVTMFITLLSFPVNVTLNYFFIFGKFGFPEMGGIGAGIATAITYLIIVIVAFLFLRGNAMMQSMGMLRQWGGISFSRWKEILRIGTPIGLSIFFEVSIFAAVTLFMSEYDTNTIAAHQAALNFASLLYMLPMSIAMALTIVIGFEAGAKRFSDAKQYTRIGIFSAVTLASLFAVLLLLFNHKVAGMYSDEPGVRLLTESFLIYAIFFQLSDAVAAPVQGVLRGYKDVNAVFLIALMSYWAIGLPVGFVLAKFTTLAAYGYWIGLISGLAVGAVCLFTRLAIMERRYAKTGTAAT</sequence>
<evidence type="ECO:0000256" key="10">
    <source>
        <dbReference type="ARBA" id="ARBA00023065"/>
    </source>
</evidence>
<evidence type="ECO:0000256" key="3">
    <source>
        <dbReference type="ARBA" id="ARBA00010199"/>
    </source>
</evidence>
<evidence type="ECO:0000256" key="2">
    <source>
        <dbReference type="ARBA" id="ARBA00004651"/>
    </source>
</evidence>
<dbReference type="PANTHER" id="PTHR43298">
    <property type="entry name" value="MULTIDRUG RESISTANCE PROTEIN NORM-RELATED"/>
    <property type="match status" value="1"/>
</dbReference>
<organism evidence="14 15">
    <name type="scientific">Paenibacillus thiaminolyticus</name>
    <name type="common">Bacillus thiaminolyticus</name>
    <dbReference type="NCBI Taxonomy" id="49283"/>
    <lineage>
        <taxon>Bacteria</taxon>
        <taxon>Bacillati</taxon>
        <taxon>Bacillota</taxon>
        <taxon>Bacilli</taxon>
        <taxon>Bacillales</taxon>
        <taxon>Paenibacillaceae</taxon>
        <taxon>Paenibacillus</taxon>
    </lineage>
</organism>
<feature type="transmembrane region" description="Helical" evidence="13">
    <location>
        <begin position="95"/>
        <end position="113"/>
    </location>
</feature>
<dbReference type="GO" id="GO:0042910">
    <property type="term" value="F:xenobiotic transmembrane transporter activity"/>
    <property type="evidence" value="ECO:0007669"/>
    <property type="project" value="InterPro"/>
</dbReference>
<dbReference type="PIRSF" id="PIRSF006603">
    <property type="entry name" value="DinF"/>
    <property type="match status" value="1"/>
</dbReference>
<comment type="caution">
    <text evidence="14">The sequence shown here is derived from an EMBL/GenBank/DDBJ whole genome shotgun (WGS) entry which is preliminary data.</text>
</comment>
<dbReference type="GO" id="GO:0015297">
    <property type="term" value="F:antiporter activity"/>
    <property type="evidence" value="ECO:0007669"/>
    <property type="project" value="UniProtKB-KW"/>
</dbReference>
<feature type="transmembrane region" description="Helical" evidence="13">
    <location>
        <begin position="418"/>
        <end position="441"/>
    </location>
</feature>
<feature type="transmembrane region" description="Helical" evidence="13">
    <location>
        <begin position="194"/>
        <end position="215"/>
    </location>
</feature>
<feature type="transmembrane region" description="Helical" evidence="13">
    <location>
        <begin position="133"/>
        <end position="150"/>
    </location>
</feature>
<evidence type="ECO:0000256" key="6">
    <source>
        <dbReference type="ARBA" id="ARBA00022449"/>
    </source>
</evidence>
<evidence type="ECO:0000256" key="4">
    <source>
        <dbReference type="ARBA" id="ARBA00020268"/>
    </source>
</evidence>
<dbReference type="Proteomes" id="UP000266177">
    <property type="component" value="Unassembled WGS sequence"/>
</dbReference>
<keyword evidence="8 13" id="KW-0812">Transmembrane</keyword>
<feature type="transmembrane region" description="Helical" evidence="13">
    <location>
        <begin position="360"/>
        <end position="377"/>
    </location>
</feature>
<protein>
    <recommendedName>
        <fullName evidence="4">Probable multidrug resistance protein NorM</fullName>
    </recommendedName>
    <alternativeName>
        <fullName evidence="12">Multidrug-efflux transporter</fullName>
    </alternativeName>
</protein>
<feature type="transmembrane region" description="Helical" evidence="13">
    <location>
        <begin position="162"/>
        <end position="182"/>
    </location>
</feature>
<evidence type="ECO:0000256" key="12">
    <source>
        <dbReference type="ARBA" id="ARBA00031636"/>
    </source>
</evidence>
<comment type="subcellular location">
    <subcellularLocation>
        <location evidence="2">Cell membrane</location>
        <topology evidence="2">Multi-pass membrane protein</topology>
    </subcellularLocation>
</comment>
<dbReference type="Pfam" id="PF01554">
    <property type="entry name" value="MatE"/>
    <property type="match status" value="2"/>
</dbReference>
<evidence type="ECO:0000256" key="13">
    <source>
        <dbReference type="SAM" id="Phobius"/>
    </source>
</evidence>
<comment type="function">
    <text evidence="1">Multidrug efflux pump.</text>
</comment>
<feature type="transmembrane region" description="Helical" evidence="13">
    <location>
        <begin position="320"/>
        <end position="340"/>
    </location>
</feature>
<feature type="transmembrane region" description="Helical" evidence="13">
    <location>
        <begin position="286"/>
        <end position="308"/>
    </location>
</feature>
<dbReference type="CDD" id="cd13131">
    <property type="entry name" value="MATE_NorM_like"/>
    <property type="match status" value="1"/>
</dbReference>
<dbReference type="AlphaFoldDB" id="A0A3A3GDY3"/>
<feature type="transmembrane region" description="Helical" evidence="13">
    <location>
        <begin position="54"/>
        <end position="75"/>
    </location>
</feature>
<evidence type="ECO:0000256" key="7">
    <source>
        <dbReference type="ARBA" id="ARBA00022475"/>
    </source>
</evidence>
<keyword evidence="5" id="KW-0813">Transport</keyword>
<keyword evidence="7" id="KW-1003">Cell membrane</keyword>
<accession>A0A3A3GDY3</accession>
<name>A0A3A3GDY3_PANTH</name>
<proteinExistence type="inferred from homology"/>
<dbReference type="PANTHER" id="PTHR43298:SF2">
    <property type="entry name" value="FMN_FAD EXPORTER YEEO-RELATED"/>
    <property type="match status" value="1"/>
</dbReference>
<dbReference type="GO" id="GO:0005886">
    <property type="term" value="C:plasma membrane"/>
    <property type="evidence" value="ECO:0007669"/>
    <property type="project" value="UniProtKB-SubCell"/>
</dbReference>
<feature type="transmembrane region" description="Helical" evidence="13">
    <location>
        <begin position="389"/>
        <end position="412"/>
    </location>
</feature>
<evidence type="ECO:0000256" key="1">
    <source>
        <dbReference type="ARBA" id="ARBA00003408"/>
    </source>
</evidence>
<keyword evidence="10" id="KW-0406">Ion transport</keyword>
<keyword evidence="11 13" id="KW-0472">Membrane</keyword>
<dbReference type="GO" id="GO:0006811">
    <property type="term" value="P:monoatomic ion transport"/>
    <property type="evidence" value="ECO:0007669"/>
    <property type="project" value="UniProtKB-KW"/>
</dbReference>
<reference evidence="14 15" key="1">
    <citation type="submission" date="2018-09" db="EMBL/GenBank/DDBJ databases">
        <title>Paenibacillus SK2017-BO5.</title>
        <authorList>
            <person name="Piskunova J.V."/>
            <person name="Dubiley S.A."/>
            <person name="Severinov K.V."/>
        </authorList>
    </citation>
    <scope>NUCLEOTIDE SEQUENCE [LARGE SCALE GENOMIC DNA]</scope>
    <source>
        <strain evidence="14 15">BO5</strain>
    </source>
</reference>
<gene>
    <name evidence="14" type="ORF">DQX05_18485</name>
</gene>
<dbReference type="EMBL" id="QYZD01000018">
    <property type="protein sequence ID" value="RJG22093.1"/>
    <property type="molecule type" value="Genomic_DNA"/>
</dbReference>